<reference evidence="2" key="2">
    <citation type="submission" date="2010-07" db="EMBL/GenBank/DDBJ databases">
        <authorList>
            <consortium name="The Broad Institute Genome Sequencing Platform"/>
            <consortium name="Broad Institute Genome Sequencing Center for Infectious Disease"/>
            <person name="Ma L.-J."/>
            <person name="Dead R."/>
            <person name="Young S."/>
            <person name="Zeng Q."/>
            <person name="Koehrsen M."/>
            <person name="Alvarado L."/>
            <person name="Berlin A."/>
            <person name="Chapman S.B."/>
            <person name="Chen Z."/>
            <person name="Freedman E."/>
            <person name="Gellesch M."/>
            <person name="Goldberg J."/>
            <person name="Griggs A."/>
            <person name="Gujja S."/>
            <person name="Heilman E.R."/>
            <person name="Heiman D."/>
            <person name="Hepburn T."/>
            <person name="Howarth C."/>
            <person name="Jen D."/>
            <person name="Larson L."/>
            <person name="Mehta T."/>
            <person name="Neiman D."/>
            <person name="Pearson M."/>
            <person name="Roberts A."/>
            <person name="Saif S."/>
            <person name="Shea T."/>
            <person name="Shenoy N."/>
            <person name="Sisk P."/>
            <person name="Stolte C."/>
            <person name="Sykes S."/>
            <person name="Walk T."/>
            <person name="White J."/>
            <person name="Yandava C."/>
            <person name="Haas B."/>
            <person name="Nusbaum C."/>
            <person name="Birren B."/>
        </authorList>
    </citation>
    <scope>NUCLEOTIDE SEQUENCE</scope>
    <source>
        <strain evidence="2">R3-111a-1</strain>
    </source>
</reference>
<reference evidence="3" key="4">
    <citation type="journal article" date="2015" name="G3 (Bethesda)">
        <title>Genome sequences of three phytopathogenic species of the Magnaporthaceae family of fungi.</title>
        <authorList>
            <person name="Okagaki L.H."/>
            <person name="Nunes C.C."/>
            <person name="Sailsbery J."/>
            <person name="Clay B."/>
            <person name="Brown D."/>
            <person name="John T."/>
            <person name="Oh Y."/>
            <person name="Young N."/>
            <person name="Fitzgerald M."/>
            <person name="Haas B.J."/>
            <person name="Zeng Q."/>
            <person name="Young S."/>
            <person name="Adiconis X."/>
            <person name="Fan L."/>
            <person name="Levin J.Z."/>
            <person name="Mitchell T.K."/>
            <person name="Okubara P.A."/>
            <person name="Farman M.L."/>
            <person name="Kohn L.M."/>
            <person name="Birren B."/>
            <person name="Ma L.-J."/>
            <person name="Dean R.A."/>
        </authorList>
    </citation>
    <scope>NUCLEOTIDE SEQUENCE</scope>
    <source>
        <strain evidence="3">R3-111a-1</strain>
    </source>
</reference>
<dbReference type="GeneID" id="20345840"/>
<evidence type="ECO:0000313" key="4">
    <source>
        <dbReference type="Proteomes" id="UP000006039"/>
    </source>
</evidence>
<protein>
    <submittedName>
        <fullName evidence="2 3">Uncharacterized protein</fullName>
    </submittedName>
</protein>
<dbReference type="VEuPathDB" id="FungiDB:GGTG_05382"/>
<dbReference type="RefSeq" id="XP_009221448.1">
    <property type="nucleotide sequence ID" value="XM_009223184.1"/>
</dbReference>
<dbReference type="EMBL" id="GL385397">
    <property type="protein sequence ID" value="EJT75448.1"/>
    <property type="molecule type" value="Genomic_DNA"/>
</dbReference>
<evidence type="ECO:0000313" key="2">
    <source>
        <dbReference type="EMBL" id="EJT75448.1"/>
    </source>
</evidence>
<keyword evidence="4" id="KW-1185">Reference proteome</keyword>
<dbReference type="EnsemblFungi" id="EJT75448">
    <property type="protein sequence ID" value="EJT75448"/>
    <property type="gene ID" value="GGTG_05382"/>
</dbReference>
<keyword evidence="1" id="KW-0812">Transmembrane</keyword>
<keyword evidence="1" id="KW-1133">Transmembrane helix</keyword>
<gene>
    <name evidence="3" type="primary">20345840</name>
    <name evidence="2" type="ORF">GGTG_05382</name>
</gene>
<reference evidence="2" key="3">
    <citation type="submission" date="2010-09" db="EMBL/GenBank/DDBJ databases">
        <title>Annotation of Gaeumannomyces graminis var. tritici R3-111a-1.</title>
        <authorList>
            <consortium name="The Broad Institute Genome Sequencing Platform"/>
            <person name="Ma L.-J."/>
            <person name="Dead R."/>
            <person name="Young S.K."/>
            <person name="Zeng Q."/>
            <person name="Gargeya S."/>
            <person name="Fitzgerald M."/>
            <person name="Haas B."/>
            <person name="Abouelleil A."/>
            <person name="Alvarado L."/>
            <person name="Arachchi H.M."/>
            <person name="Berlin A."/>
            <person name="Brown A."/>
            <person name="Chapman S.B."/>
            <person name="Chen Z."/>
            <person name="Dunbar C."/>
            <person name="Freedman E."/>
            <person name="Gearin G."/>
            <person name="Gellesch M."/>
            <person name="Goldberg J."/>
            <person name="Griggs A."/>
            <person name="Gujja S."/>
            <person name="Heiman D."/>
            <person name="Howarth C."/>
            <person name="Larson L."/>
            <person name="Lui A."/>
            <person name="MacDonald P.J.P."/>
            <person name="Mehta T."/>
            <person name="Montmayeur A."/>
            <person name="Murphy C."/>
            <person name="Neiman D."/>
            <person name="Pearson M."/>
            <person name="Priest M."/>
            <person name="Roberts A."/>
            <person name="Saif S."/>
            <person name="Shea T."/>
            <person name="Shenoy N."/>
            <person name="Sisk P."/>
            <person name="Stolte C."/>
            <person name="Sykes S."/>
            <person name="Yandava C."/>
            <person name="Wortman J."/>
            <person name="Nusbaum C."/>
            <person name="Birren B."/>
        </authorList>
    </citation>
    <scope>NUCLEOTIDE SEQUENCE</scope>
    <source>
        <strain evidence="2">R3-111a-1</strain>
    </source>
</reference>
<dbReference type="HOGENOM" id="CLU_1927739_0_0_1"/>
<evidence type="ECO:0000313" key="3">
    <source>
        <dbReference type="EnsemblFungi" id="EJT75448"/>
    </source>
</evidence>
<reference evidence="3" key="5">
    <citation type="submission" date="2018-04" db="UniProtKB">
        <authorList>
            <consortium name="EnsemblFungi"/>
        </authorList>
    </citation>
    <scope>IDENTIFICATION</scope>
    <source>
        <strain evidence="3">R3-111a-1</strain>
    </source>
</reference>
<feature type="transmembrane region" description="Helical" evidence="1">
    <location>
        <begin position="43"/>
        <end position="65"/>
    </location>
</feature>
<dbReference type="eggNOG" id="ENOG502TGJX">
    <property type="taxonomic scope" value="Eukaryota"/>
</dbReference>
<reference evidence="4" key="1">
    <citation type="submission" date="2010-07" db="EMBL/GenBank/DDBJ databases">
        <title>The genome sequence of Gaeumannomyces graminis var. tritici strain R3-111a-1.</title>
        <authorList>
            <consortium name="The Broad Institute Genome Sequencing Platform"/>
            <person name="Ma L.-J."/>
            <person name="Dead R."/>
            <person name="Young S."/>
            <person name="Zeng Q."/>
            <person name="Koehrsen M."/>
            <person name="Alvarado L."/>
            <person name="Berlin A."/>
            <person name="Chapman S.B."/>
            <person name="Chen Z."/>
            <person name="Freedman E."/>
            <person name="Gellesch M."/>
            <person name="Goldberg J."/>
            <person name="Griggs A."/>
            <person name="Gujja S."/>
            <person name="Heilman E.R."/>
            <person name="Heiman D."/>
            <person name="Hepburn T."/>
            <person name="Howarth C."/>
            <person name="Jen D."/>
            <person name="Larson L."/>
            <person name="Mehta T."/>
            <person name="Neiman D."/>
            <person name="Pearson M."/>
            <person name="Roberts A."/>
            <person name="Saif S."/>
            <person name="Shea T."/>
            <person name="Shenoy N."/>
            <person name="Sisk P."/>
            <person name="Stolte C."/>
            <person name="Sykes S."/>
            <person name="Walk T."/>
            <person name="White J."/>
            <person name="Yandava C."/>
            <person name="Haas B."/>
            <person name="Nusbaum C."/>
            <person name="Birren B."/>
        </authorList>
    </citation>
    <scope>NUCLEOTIDE SEQUENCE [LARGE SCALE GENOMIC DNA]</scope>
    <source>
        <strain evidence="4">R3-111a-1</strain>
    </source>
</reference>
<sequence length="131" mass="13956">MARPRLPSAFAVTLLATRAVAMVLSALVIVFLLYMTIVYAKTFAWAYTAAALALCLDTAEVTTLVDKDRNVPRLHWAAVFALELLVLGLHVGGCLTLAFAELAAAQGGEYDGFYAADPYRIYALAAQGSVG</sequence>
<keyword evidence="1" id="KW-0472">Membrane</keyword>
<feature type="transmembrane region" description="Helical" evidence="1">
    <location>
        <begin position="12"/>
        <end position="37"/>
    </location>
</feature>
<dbReference type="OrthoDB" id="5227670at2759"/>
<evidence type="ECO:0000256" key="1">
    <source>
        <dbReference type="SAM" id="Phobius"/>
    </source>
</evidence>
<dbReference type="AlphaFoldDB" id="J3NVR9"/>
<proteinExistence type="predicted"/>
<accession>J3NVR9</accession>
<dbReference type="Proteomes" id="UP000006039">
    <property type="component" value="Unassembled WGS sequence"/>
</dbReference>
<feature type="transmembrane region" description="Helical" evidence="1">
    <location>
        <begin position="77"/>
        <end position="100"/>
    </location>
</feature>
<name>J3NVR9_GAET3</name>
<organism evidence="2">
    <name type="scientific">Gaeumannomyces tritici (strain R3-111a-1)</name>
    <name type="common">Wheat and barley take-all root rot fungus</name>
    <name type="synonym">Gaeumannomyces graminis var. tritici</name>
    <dbReference type="NCBI Taxonomy" id="644352"/>
    <lineage>
        <taxon>Eukaryota</taxon>
        <taxon>Fungi</taxon>
        <taxon>Dikarya</taxon>
        <taxon>Ascomycota</taxon>
        <taxon>Pezizomycotina</taxon>
        <taxon>Sordariomycetes</taxon>
        <taxon>Sordariomycetidae</taxon>
        <taxon>Magnaporthales</taxon>
        <taxon>Magnaporthaceae</taxon>
        <taxon>Gaeumannomyces</taxon>
    </lineage>
</organism>